<evidence type="ECO:0000256" key="1">
    <source>
        <dbReference type="SAM" id="MobiDB-lite"/>
    </source>
</evidence>
<reference evidence="2" key="1">
    <citation type="submission" date="2014-08" db="EMBL/GenBank/DDBJ databases">
        <authorList>
            <person name="Sharma Rahul"/>
            <person name="Thines Marco"/>
        </authorList>
    </citation>
    <scope>NUCLEOTIDE SEQUENCE</scope>
</reference>
<proteinExistence type="predicted"/>
<dbReference type="EMBL" id="LN483332">
    <property type="protein sequence ID" value="CED85382.1"/>
    <property type="molecule type" value="Genomic_DNA"/>
</dbReference>
<feature type="region of interest" description="Disordered" evidence="1">
    <location>
        <begin position="1"/>
        <end position="28"/>
    </location>
</feature>
<sequence length="127" mass="14476">MTDQEIHSSILKPTSEPRNSSKRPLSTPTRILQKRCYSLLKLELAGIEPASRELHRAALATELQPSMMTCGFQFPTIIPWQAPLQCRWTAFFAQIWYWYRKLALSRTTSQSNLSNTMLPACSGVSRC</sequence>
<dbReference type="AlphaFoldDB" id="A0A0F7ST79"/>
<feature type="compositionally biased region" description="Polar residues" evidence="1">
    <location>
        <begin position="16"/>
        <end position="28"/>
    </location>
</feature>
<accession>A0A0F7ST79</accession>
<organism evidence="2">
    <name type="scientific">Phaffia rhodozyma</name>
    <name type="common">Yeast</name>
    <name type="synonym">Xanthophyllomyces dendrorhous</name>
    <dbReference type="NCBI Taxonomy" id="264483"/>
    <lineage>
        <taxon>Eukaryota</taxon>
        <taxon>Fungi</taxon>
        <taxon>Dikarya</taxon>
        <taxon>Basidiomycota</taxon>
        <taxon>Agaricomycotina</taxon>
        <taxon>Tremellomycetes</taxon>
        <taxon>Cystofilobasidiales</taxon>
        <taxon>Mrakiaceae</taxon>
        <taxon>Phaffia</taxon>
    </lineage>
</organism>
<protein>
    <submittedName>
        <fullName evidence="2">Uncharacterized protein</fullName>
    </submittedName>
</protein>
<evidence type="ECO:0000313" key="2">
    <source>
        <dbReference type="EMBL" id="CED85382.1"/>
    </source>
</evidence>
<name>A0A0F7ST79_PHARH</name>